<dbReference type="InterPro" id="IPR015943">
    <property type="entry name" value="WD40/YVTN_repeat-like_dom_sf"/>
</dbReference>
<evidence type="ECO:0000256" key="1">
    <source>
        <dbReference type="PROSITE-ProRule" id="PRU00221"/>
    </source>
</evidence>
<protein>
    <submittedName>
        <fullName evidence="2">Uncharacterized protein</fullName>
    </submittedName>
</protein>
<name>A0A165WK38_9AGAM</name>
<dbReference type="AlphaFoldDB" id="A0A165WK38"/>
<dbReference type="InterPro" id="IPR036322">
    <property type="entry name" value="WD40_repeat_dom_sf"/>
</dbReference>
<sequence>MPTFVHFNPFSNKTQNNTSSLGFQLSKTLPQKDDVVSIALSPDGNLVAVCSTRGVLTVWSLERNEIILTVGETGEADVSTSSTGQVVLFRWAQPYRLPFRFGLICAYARGHIQALEYGGIEGSGPIWYTGKVVAAHDSAITSLCVDKSNTYFCTVSREEIKLWYVGSQWDLRPLSTDAHELAGEASQPSPLNGSFFCYSYVFLPIGPKLMRAYNTVGHNLVRMKDFPLPYDIHATMCAPDDLWVLATREKGGGHYYSLPNFDQMRTAFPASQNVQSVDYLYGHDLCVYGDGRGSVQIRSFEHGRNIGALPHHARGKATAQAVSTCTLAHACIIASATTRSRPTDPPTVKIWINSVKSNIWSEPLQFPPVRVAIADPKSRWNQILSGLLRLLFFACSLKFACDTGILMGKDKAMADPRSLEPGSDVQLMLHRIGDVGKFYVEYLQATLSSVIAWLYGFIPTAILQYL</sequence>
<feature type="repeat" description="WD" evidence="1">
    <location>
        <begin position="28"/>
        <end position="69"/>
    </location>
</feature>
<dbReference type="PROSITE" id="PS50082">
    <property type="entry name" value="WD_REPEATS_2"/>
    <property type="match status" value="1"/>
</dbReference>
<accession>A0A165WK38</accession>
<dbReference type="EMBL" id="KV428702">
    <property type="protein sequence ID" value="KZT31252.1"/>
    <property type="molecule type" value="Genomic_DNA"/>
</dbReference>
<evidence type="ECO:0000313" key="2">
    <source>
        <dbReference type="EMBL" id="KZT31252.1"/>
    </source>
</evidence>
<keyword evidence="1" id="KW-0853">WD repeat</keyword>
<reference evidence="2 3" key="1">
    <citation type="journal article" date="2016" name="Mol. Biol. Evol.">
        <title>Comparative Genomics of Early-Diverging Mushroom-Forming Fungi Provides Insights into the Origins of Lignocellulose Decay Capabilities.</title>
        <authorList>
            <person name="Nagy L.G."/>
            <person name="Riley R."/>
            <person name="Tritt A."/>
            <person name="Adam C."/>
            <person name="Daum C."/>
            <person name="Floudas D."/>
            <person name="Sun H."/>
            <person name="Yadav J.S."/>
            <person name="Pangilinan J."/>
            <person name="Larsson K.H."/>
            <person name="Matsuura K."/>
            <person name="Barry K."/>
            <person name="Labutti K."/>
            <person name="Kuo R."/>
            <person name="Ohm R.A."/>
            <person name="Bhattacharya S.S."/>
            <person name="Shirouzu T."/>
            <person name="Yoshinaga Y."/>
            <person name="Martin F.M."/>
            <person name="Grigoriev I.V."/>
            <person name="Hibbett D.S."/>
        </authorList>
    </citation>
    <scope>NUCLEOTIDE SEQUENCE [LARGE SCALE GENOMIC DNA]</scope>
    <source>
        <strain evidence="2 3">HHB10207 ss-3</strain>
    </source>
</reference>
<dbReference type="SMART" id="SM00320">
    <property type="entry name" value="WD40"/>
    <property type="match status" value="2"/>
</dbReference>
<dbReference type="Proteomes" id="UP000076798">
    <property type="component" value="Unassembled WGS sequence"/>
</dbReference>
<dbReference type="SUPFAM" id="SSF50978">
    <property type="entry name" value="WD40 repeat-like"/>
    <property type="match status" value="1"/>
</dbReference>
<organism evidence="2 3">
    <name type="scientific">Sistotremastrum suecicum HHB10207 ss-3</name>
    <dbReference type="NCBI Taxonomy" id="1314776"/>
    <lineage>
        <taxon>Eukaryota</taxon>
        <taxon>Fungi</taxon>
        <taxon>Dikarya</taxon>
        <taxon>Basidiomycota</taxon>
        <taxon>Agaricomycotina</taxon>
        <taxon>Agaricomycetes</taxon>
        <taxon>Sistotremastrales</taxon>
        <taxon>Sistotremastraceae</taxon>
        <taxon>Sistotremastrum</taxon>
    </lineage>
</organism>
<dbReference type="Pfam" id="PF00400">
    <property type="entry name" value="WD40"/>
    <property type="match status" value="1"/>
</dbReference>
<dbReference type="Gene3D" id="2.130.10.10">
    <property type="entry name" value="YVTN repeat-like/Quinoprotein amine dehydrogenase"/>
    <property type="match status" value="1"/>
</dbReference>
<dbReference type="InterPro" id="IPR001680">
    <property type="entry name" value="WD40_rpt"/>
</dbReference>
<gene>
    <name evidence="2" type="ORF">SISSUDRAFT_1067924</name>
</gene>
<keyword evidence="3" id="KW-1185">Reference proteome</keyword>
<proteinExistence type="predicted"/>
<evidence type="ECO:0000313" key="3">
    <source>
        <dbReference type="Proteomes" id="UP000076798"/>
    </source>
</evidence>